<dbReference type="GO" id="GO:0070681">
    <property type="term" value="P:glutaminyl-tRNAGln biosynthesis via transamidation"/>
    <property type="evidence" value="ECO:0007669"/>
    <property type="project" value="TreeGrafter"/>
</dbReference>
<keyword evidence="1" id="KW-0648">Protein biosynthesis</keyword>
<dbReference type="HAMAP" id="MF_00122">
    <property type="entry name" value="GatC"/>
    <property type="match status" value="1"/>
</dbReference>
<comment type="subunit">
    <text evidence="1">Heterotrimer of A, B and C subunits.</text>
</comment>
<dbReference type="EC" id="6.3.5.-" evidence="1"/>
<comment type="function">
    <text evidence="1">Allows the formation of correctly charged Asn-tRNA(Asn) or Gln-tRNA(Gln) through the transamidation of misacylated Asp-tRNA(Asn) or Glu-tRNA(Gln) in organisms which lack either or both of asparaginyl-tRNA or glutaminyl-tRNA synthetases. The reaction takes place in the presence of glutamine and ATP through an activated phospho-Asp-tRNA(Asn) or phospho-Glu-tRNA(Gln).</text>
</comment>
<protein>
    <recommendedName>
        <fullName evidence="1">Aspartyl/glutamyl-tRNA(Asn/Gln) amidotransferase subunit C</fullName>
        <shortName evidence="1">Asp/Glu-ADT subunit C</shortName>
        <ecNumber evidence="1">6.3.5.-</ecNumber>
    </recommendedName>
</protein>
<dbReference type="PANTHER" id="PTHR15004">
    <property type="entry name" value="GLUTAMYL-TRNA(GLN) AMIDOTRANSFERASE SUBUNIT C, MITOCHONDRIAL"/>
    <property type="match status" value="1"/>
</dbReference>
<comment type="caution">
    <text evidence="2">The sequence shown here is derived from an EMBL/GenBank/DDBJ whole genome shotgun (WGS) entry which is preliminary data.</text>
</comment>
<comment type="catalytic activity">
    <reaction evidence="1">
        <text>L-glutamyl-tRNA(Gln) + L-glutamine + ATP + H2O = L-glutaminyl-tRNA(Gln) + L-glutamate + ADP + phosphate + H(+)</text>
        <dbReference type="Rhea" id="RHEA:17521"/>
        <dbReference type="Rhea" id="RHEA-COMP:9681"/>
        <dbReference type="Rhea" id="RHEA-COMP:9684"/>
        <dbReference type="ChEBI" id="CHEBI:15377"/>
        <dbReference type="ChEBI" id="CHEBI:15378"/>
        <dbReference type="ChEBI" id="CHEBI:29985"/>
        <dbReference type="ChEBI" id="CHEBI:30616"/>
        <dbReference type="ChEBI" id="CHEBI:43474"/>
        <dbReference type="ChEBI" id="CHEBI:58359"/>
        <dbReference type="ChEBI" id="CHEBI:78520"/>
        <dbReference type="ChEBI" id="CHEBI:78521"/>
        <dbReference type="ChEBI" id="CHEBI:456216"/>
    </reaction>
</comment>
<dbReference type="PANTHER" id="PTHR15004:SF0">
    <property type="entry name" value="GLUTAMYL-TRNA(GLN) AMIDOTRANSFERASE SUBUNIT C, MITOCHONDRIAL"/>
    <property type="match status" value="1"/>
</dbReference>
<dbReference type="GO" id="GO:0006450">
    <property type="term" value="P:regulation of translational fidelity"/>
    <property type="evidence" value="ECO:0007669"/>
    <property type="project" value="InterPro"/>
</dbReference>
<dbReference type="SUPFAM" id="SSF141000">
    <property type="entry name" value="Glu-tRNAGln amidotransferase C subunit"/>
    <property type="match status" value="1"/>
</dbReference>
<dbReference type="Pfam" id="PF02686">
    <property type="entry name" value="GatC"/>
    <property type="match status" value="1"/>
</dbReference>
<organism evidence="2">
    <name type="scientific">candidate division WOR-3 bacterium</name>
    <dbReference type="NCBI Taxonomy" id="2052148"/>
    <lineage>
        <taxon>Bacteria</taxon>
        <taxon>Bacteria division WOR-3</taxon>
    </lineage>
</organism>
<dbReference type="EMBL" id="DRDR01000092">
    <property type="protein sequence ID" value="HDL60245.1"/>
    <property type="molecule type" value="Genomic_DNA"/>
</dbReference>
<keyword evidence="1" id="KW-0547">Nucleotide-binding</keyword>
<keyword evidence="1" id="KW-0067">ATP-binding</keyword>
<dbReference type="InterPro" id="IPR003837">
    <property type="entry name" value="GatC"/>
</dbReference>
<comment type="similarity">
    <text evidence="1">Belongs to the GatC family.</text>
</comment>
<sequence length="98" mass="11651">MEIDVKKIMKLAKLKFDENEELQIKKHFQKMLKLVEKLKSIDVTGVDPLYYPHDRTYLRRRKDKQGKGLERYEVLENAPDTFTDYIKAPSPLKGIKKK</sequence>
<dbReference type="InterPro" id="IPR036113">
    <property type="entry name" value="Asp/Glu-ADT_sf_sub_c"/>
</dbReference>
<comment type="catalytic activity">
    <reaction evidence="1">
        <text>L-aspartyl-tRNA(Asn) + L-glutamine + ATP + H2O = L-asparaginyl-tRNA(Asn) + L-glutamate + ADP + phosphate + 2 H(+)</text>
        <dbReference type="Rhea" id="RHEA:14513"/>
        <dbReference type="Rhea" id="RHEA-COMP:9674"/>
        <dbReference type="Rhea" id="RHEA-COMP:9677"/>
        <dbReference type="ChEBI" id="CHEBI:15377"/>
        <dbReference type="ChEBI" id="CHEBI:15378"/>
        <dbReference type="ChEBI" id="CHEBI:29985"/>
        <dbReference type="ChEBI" id="CHEBI:30616"/>
        <dbReference type="ChEBI" id="CHEBI:43474"/>
        <dbReference type="ChEBI" id="CHEBI:58359"/>
        <dbReference type="ChEBI" id="CHEBI:78515"/>
        <dbReference type="ChEBI" id="CHEBI:78516"/>
        <dbReference type="ChEBI" id="CHEBI:456216"/>
    </reaction>
</comment>
<accession>A0A7V0Q7B6</accession>
<gene>
    <name evidence="1 2" type="primary">gatC</name>
    <name evidence="2" type="ORF">ENH14_02190</name>
</gene>
<keyword evidence="1" id="KW-0436">Ligase</keyword>
<dbReference type="GO" id="GO:0006412">
    <property type="term" value="P:translation"/>
    <property type="evidence" value="ECO:0007669"/>
    <property type="project" value="UniProtKB-UniRule"/>
</dbReference>
<proteinExistence type="inferred from homology"/>
<dbReference type="Gene3D" id="1.10.20.60">
    <property type="entry name" value="Glu-tRNAGln amidotransferase C subunit, N-terminal domain"/>
    <property type="match status" value="1"/>
</dbReference>
<dbReference type="AlphaFoldDB" id="A0A7V0Q7B6"/>
<reference evidence="2" key="1">
    <citation type="journal article" date="2020" name="mSystems">
        <title>Genome- and Community-Level Interaction Insights into Carbon Utilization and Element Cycling Functions of Hydrothermarchaeota in Hydrothermal Sediment.</title>
        <authorList>
            <person name="Zhou Z."/>
            <person name="Liu Y."/>
            <person name="Xu W."/>
            <person name="Pan J."/>
            <person name="Luo Z.H."/>
            <person name="Li M."/>
        </authorList>
    </citation>
    <scope>NUCLEOTIDE SEQUENCE [LARGE SCALE GENOMIC DNA]</scope>
    <source>
        <strain evidence="2">HyVt-28</strain>
    </source>
</reference>
<evidence type="ECO:0000256" key="1">
    <source>
        <dbReference type="HAMAP-Rule" id="MF_00122"/>
    </source>
</evidence>
<dbReference type="GO" id="GO:0050567">
    <property type="term" value="F:glutaminyl-tRNA synthase (glutamine-hydrolyzing) activity"/>
    <property type="evidence" value="ECO:0007669"/>
    <property type="project" value="UniProtKB-UniRule"/>
</dbReference>
<name>A0A7V0Q7B6_UNCW3</name>
<dbReference type="NCBIfam" id="TIGR00135">
    <property type="entry name" value="gatC"/>
    <property type="match status" value="1"/>
</dbReference>
<dbReference type="GO" id="GO:0005524">
    <property type="term" value="F:ATP binding"/>
    <property type="evidence" value="ECO:0007669"/>
    <property type="project" value="UniProtKB-KW"/>
</dbReference>
<dbReference type="Proteomes" id="UP000886381">
    <property type="component" value="Unassembled WGS sequence"/>
</dbReference>
<evidence type="ECO:0000313" key="2">
    <source>
        <dbReference type="EMBL" id="HDL60245.1"/>
    </source>
</evidence>